<dbReference type="Pfam" id="PF01968">
    <property type="entry name" value="Hydantoinase_A"/>
    <property type="match status" value="1"/>
</dbReference>
<dbReference type="InterPro" id="IPR002821">
    <property type="entry name" value="Hydantoinase_A"/>
</dbReference>
<evidence type="ECO:0000313" key="5">
    <source>
        <dbReference type="Proteomes" id="UP000190625"/>
    </source>
</evidence>
<dbReference type="InterPro" id="IPR045079">
    <property type="entry name" value="Oxoprolinase-like"/>
</dbReference>
<dbReference type="GO" id="GO:0005829">
    <property type="term" value="C:cytosol"/>
    <property type="evidence" value="ECO:0007669"/>
    <property type="project" value="TreeGrafter"/>
</dbReference>
<protein>
    <submittedName>
        <fullName evidence="4">N-methylhydantoinase A/oxoprolinase/acetone carboxylase, beta subunit</fullName>
    </submittedName>
</protein>
<gene>
    <name evidence="4" type="ORF">SAMN02745118_02801</name>
</gene>
<organism evidence="4 5">
    <name type="scientific">Selenihalanaerobacter shriftii</name>
    <dbReference type="NCBI Taxonomy" id="142842"/>
    <lineage>
        <taxon>Bacteria</taxon>
        <taxon>Bacillati</taxon>
        <taxon>Bacillota</taxon>
        <taxon>Clostridia</taxon>
        <taxon>Halanaerobiales</taxon>
        <taxon>Halobacteroidaceae</taxon>
        <taxon>Selenihalanaerobacter</taxon>
    </lineage>
</organism>
<dbReference type="Pfam" id="PF05378">
    <property type="entry name" value="Hydant_A_N"/>
    <property type="match status" value="1"/>
</dbReference>
<evidence type="ECO:0000313" key="4">
    <source>
        <dbReference type="EMBL" id="SKA09977.1"/>
    </source>
</evidence>
<keyword evidence="5" id="KW-1185">Reference proteome</keyword>
<dbReference type="AlphaFoldDB" id="A0A1T4R289"/>
<feature type="region of interest" description="Disordered" evidence="1">
    <location>
        <begin position="442"/>
        <end position="464"/>
    </location>
</feature>
<dbReference type="EMBL" id="FUWM01000039">
    <property type="protein sequence ID" value="SKA09977.1"/>
    <property type="molecule type" value="Genomic_DNA"/>
</dbReference>
<feature type="compositionally biased region" description="Basic and acidic residues" evidence="1">
    <location>
        <begin position="455"/>
        <end position="464"/>
    </location>
</feature>
<feature type="domain" description="Hydantoinase/oxoprolinase N-terminal" evidence="3">
    <location>
        <begin position="1"/>
        <end position="72"/>
    </location>
</feature>
<dbReference type="PANTHER" id="PTHR11365">
    <property type="entry name" value="5-OXOPROLINASE RELATED"/>
    <property type="match status" value="1"/>
</dbReference>
<dbReference type="Proteomes" id="UP000190625">
    <property type="component" value="Unassembled WGS sequence"/>
</dbReference>
<feature type="domain" description="Hydantoinase A/oxoprolinase" evidence="2">
    <location>
        <begin position="91"/>
        <end position="391"/>
    </location>
</feature>
<evidence type="ECO:0000259" key="2">
    <source>
        <dbReference type="Pfam" id="PF01968"/>
    </source>
</evidence>
<evidence type="ECO:0000259" key="3">
    <source>
        <dbReference type="Pfam" id="PF05378"/>
    </source>
</evidence>
<dbReference type="STRING" id="142842.SAMN02745118_02801"/>
<dbReference type="PANTHER" id="PTHR11365:SF23">
    <property type="entry name" value="HYPOTHETICAL 5-OXOPROLINASE (EUROFUNG)-RELATED"/>
    <property type="match status" value="1"/>
</dbReference>
<proteinExistence type="predicted"/>
<name>A0A1T4R289_9FIRM</name>
<dbReference type="GO" id="GO:0017168">
    <property type="term" value="F:5-oxoprolinase (ATP-hydrolyzing) activity"/>
    <property type="evidence" value="ECO:0007669"/>
    <property type="project" value="TreeGrafter"/>
</dbReference>
<dbReference type="InterPro" id="IPR008040">
    <property type="entry name" value="Hydant_A_N"/>
</dbReference>
<dbReference type="GO" id="GO:0006749">
    <property type="term" value="P:glutathione metabolic process"/>
    <property type="evidence" value="ECO:0007669"/>
    <property type="project" value="TreeGrafter"/>
</dbReference>
<feature type="compositionally biased region" description="Basic residues" evidence="1">
    <location>
        <begin position="445"/>
        <end position="454"/>
    </location>
</feature>
<sequence>MLYERVIEVEERLMADGTEITSFSQNDSHNKLSSQLQAAYDAGIRSCAIVLMHSYKYPKHEKEIAKIAEEIGFNHISLSHQVSPLMKFISRGDTTVADAYLSPILKYYTNRFIKELTNKENDKAVDIKEYKNKLLFMQSNGGLIDADNFRGKDSIPSGPAGGIVGAVQVCKQAGFDKVITFDMGGTSTDVAHYNGEYEKDFETEIAGVRLRTPILSIHTIAAGGGSVLNFDKSRYRVGPKSAGADPGPASYRKGGPLTVTDCNVMLGRFQSQFFPSVFGEDGDQPLDYEQIKRKFDELINDINNKSEGNRKSEEVAAGFLDIAVENMANAIKEISLQRGYDITNYTLCCFGGAGGQHACQIAENLGIEKVLIHPYAGVLSAYGMGLADIRVIKQQAVEKELTKVIKSSFEKEHKQLYGFIYDDKDIILESISVEVIKQMDIPKEQKHKPKSRTKIKPEAVGRIS</sequence>
<reference evidence="5" key="1">
    <citation type="submission" date="2017-02" db="EMBL/GenBank/DDBJ databases">
        <authorList>
            <person name="Varghese N."/>
            <person name="Submissions S."/>
        </authorList>
    </citation>
    <scope>NUCLEOTIDE SEQUENCE [LARGE SCALE GENOMIC DNA]</scope>
    <source>
        <strain evidence="5">ATCC BAA-73</strain>
    </source>
</reference>
<evidence type="ECO:0000256" key="1">
    <source>
        <dbReference type="SAM" id="MobiDB-lite"/>
    </source>
</evidence>
<accession>A0A1T4R289</accession>